<feature type="domain" description="CHK kinase-like" evidence="1">
    <location>
        <begin position="114"/>
        <end position="292"/>
    </location>
</feature>
<dbReference type="SUPFAM" id="SSF56112">
    <property type="entry name" value="Protein kinase-like (PK-like)"/>
    <property type="match status" value="1"/>
</dbReference>
<dbReference type="PANTHER" id="PTHR11012">
    <property type="entry name" value="PROTEIN KINASE-LIKE DOMAIN-CONTAINING"/>
    <property type="match status" value="1"/>
</dbReference>
<evidence type="ECO:0000313" key="2">
    <source>
        <dbReference type="EMBL" id="PXW94296.1"/>
    </source>
</evidence>
<sequence length="357" mass="39273">MSTQLSLPRSPADVTASWLSQVLHTGVADVTVEPVGTGQTGATYRVVPTYAQAVELPSSLVVKLASQDDTVRERVALGYRAEHAFYRDVAHTVAVPLPTVYYCAIDCEGTDFVVVMADMAPAVQGDQIAGCTPAQAQLAVEALAGLHGPRWCDPAWLEFTDAPMPKADRDLARGFGDLVRAATDVTIKYLEDLLVSEDQETLLDVADLVEAWLLLDADRFSLLHGDYRIDNMLFDPAGATITVVDWQTLTVGLPARDLAYFLGTSLQPQLRKSHERRLVSRYHDALGAHGVRDYPDTECWRDYRLGMLQVPLLSTLGFASSVVTDRGTEMFLTMLRRGCRAIRELDTLTLVRDLTMS</sequence>
<dbReference type="AlphaFoldDB" id="A0A318GZN9"/>
<dbReference type="RefSeq" id="WP_110320375.1">
    <property type="nucleotide sequence ID" value="NZ_QJJU01000072.1"/>
</dbReference>
<dbReference type="InterPro" id="IPR011009">
    <property type="entry name" value="Kinase-like_dom_sf"/>
</dbReference>
<accession>A0A318GZN9</accession>
<evidence type="ECO:0000259" key="1">
    <source>
        <dbReference type="SMART" id="SM00587"/>
    </source>
</evidence>
<dbReference type="Pfam" id="PF01636">
    <property type="entry name" value="APH"/>
    <property type="match status" value="1"/>
</dbReference>
<name>A0A318GZN9_9MYCO</name>
<dbReference type="EMBL" id="QJJU01000072">
    <property type="protein sequence ID" value="PXW94296.1"/>
    <property type="molecule type" value="Genomic_DNA"/>
</dbReference>
<proteinExistence type="predicted"/>
<dbReference type="PANTHER" id="PTHR11012:SF30">
    <property type="entry name" value="PROTEIN KINASE-LIKE DOMAIN-CONTAINING"/>
    <property type="match status" value="1"/>
</dbReference>
<comment type="caution">
    <text evidence="2">The sequence shown here is derived from an EMBL/GenBank/DDBJ whole genome shotgun (WGS) entry which is preliminary data.</text>
</comment>
<dbReference type="InterPro" id="IPR002575">
    <property type="entry name" value="Aminoglycoside_PTrfase"/>
</dbReference>
<dbReference type="Gene3D" id="3.90.1200.10">
    <property type="match status" value="1"/>
</dbReference>
<reference evidence="2 3" key="2">
    <citation type="submission" date="2018-06" db="EMBL/GenBank/DDBJ databases">
        <title>Sequencing of bacterial isolates from soil warming experiment in Harvard Forest, Massachusetts, USA.</title>
        <authorList>
            <person name="Deangelis K.PhD."/>
        </authorList>
    </citation>
    <scope>NUCLEOTIDE SEQUENCE [LARGE SCALE GENOMIC DNA]</scope>
    <source>
        <strain evidence="2 3">GAS496</strain>
    </source>
</reference>
<keyword evidence="2" id="KW-0418">Kinase</keyword>
<gene>
    <name evidence="2" type="ORF">C8E89_1722</name>
</gene>
<dbReference type="Proteomes" id="UP000247781">
    <property type="component" value="Unassembled WGS sequence"/>
</dbReference>
<keyword evidence="3" id="KW-1185">Reference proteome</keyword>
<evidence type="ECO:0000313" key="3">
    <source>
        <dbReference type="Proteomes" id="UP000247781"/>
    </source>
</evidence>
<keyword evidence="2" id="KW-0808">Transferase</keyword>
<dbReference type="InterPro" id="IPR015897">
    <property type="entry name" value="CHK_kinase-like"/>
</dbReference>
<organism evidence="2 3">
    <name type="scientific">Mycolicibacterium moriokaense</name>
    <dbReference type="NCBI Taxonomy" id="39691"/>
    <lineage>
        <taxon>Bacteria</taxon>
        <taxon>Bacillati</taxon>
        <taxon>Actinomycetota</taxon>
        <taxon>Actinomycetes</taxon>
        <taxon>Mycobacteriales</taxon>
        <taxon>Mycobacteriaceae</taxon>
        <taxon>Mycolicibacterium</taxon>
    </lineage>
</organism>
<dbReference type="OrthoDB" id="115252at2"/>
<reference evidence="3" key="1">
    <citation type="submission" date="2018-05" db="EMBL/GenBank/DDBJ databases">
        <authorList>
            <person name="Deangelis K."/>
            <person name="Huntemann M."/>
            <person name="Clum A."/>
            <person name="Pillay M."/>
            <person name="Palaniappan K."/>
            <person name="Varghese N."/>
            <person name="Mikhailova N."/>
            <person name="Stamatis D."/>
            <person name="Reddy T."/>
            <person name="Daum C."/>
            <person name="Shapiro N."/>
            <person name="Ivanova N."/>
            <person name="Kyrpides N."/>
            <person name="Woyke T."/>
        </authorList>
    </citation>
    <scope>NUCLEOTIDE SEQUENCE [LARGE SCALE GENOMIC DNA]</scope>
    <source>
        <strain evidence="3">GAS496</strain>
    </source>
</reference>
<protein>
    <submittedName>
        <fullName evidence="2">Aminoglycoside phosphotransferase (APT) family kinase protein</fullName>
    </submittedName>
</protein>
<dbReference type="GO" id="GO:0016301">
    <property type="term" value="F:kinase activity"/>
    <property type="evidence" value="ECO:0007669"/>
    <property type="project" value="UniProtKB-KW"/>
</dbReference>
<dbReference type="SMART" id="SM00587">
    <property type="entry name" value="CHK"/>
    <property type="match status" value="1"/>
</dbReference>